<dbReference type="GO" id="GO:0003700">
    <property type="term" value="F:DNA-binding transcription factor activity"/>
    <property type="evidence" value="ECO:0007669"/>
    <property type="project" value="TreeGrafter"/>
</dbReference>
<dbReference type="PROSITE" id="PS50977">
    <property type="entry name" value="HTH_TETR_2"/>
    <property type="match status" value="1"/>
</dbReference>
<dbReference type="EMBL" id="MLIK01000004">
    <property type="protein sequence ID" value="OHU30969.1"/>
    <property type="molecule type" value="Genomic_DNA"/>
</dbReference>
<dbReference type="GO" id="GO:0000976">
    <property type="term" value="F:transcription cis-regulatory region binding"/>
    <property type="evidence" value="ECO:0007669"/>
    <property type="project" value="TreeGrafter"/>
</dbReference>
<keyword evidence="2 4" id="KW-0238">DNA-binding</keyword>
<evidence type="ECO:0000256" key="2">
    <source>
        <dbReference type="ARBA" id="ARBA00023125"/>
    </source>
</evidence>
<dbReference type="GeneID" id="57166054"/>
<organism evidence="6 7">
    <name type="scientific">Mycobacteroides franklinii</name>
    <dbReference type="NCBI Taxonomy" id="948102"/>
    <lineage>
        <taxon>Bacteria</taxon>
        <taxon>Bacillati</taxon>
        <taxon>Actinomycetota</taxon>
        <taxon>Actinomycetes</taxon>
        <taxon>Mycobacteriales</taxon>
        <taxon>Mycobacteriaceae</taxon>
        <taxon>Mycobacteroides</taxon>
    </lineage>
</organism>
<evidence type="ECO:0000256" key="4">
    <source>
        <dbReference type="PROSITE-ProRule" id="PRU00335"/>
    </source>
</evidence>
<sequence>MKARFTRDEIAIAALELVDTRGLSALSMRSLATALGTGPMTLYNYVEGKEGLEELVVAAVMATVPARRPSADWRADVDRIARDIWTAVRKHPAAISLVLTRRMSAPVGFAVIDALIAALARGGLDGESRLAAFRAVLGFALGSAQAGLGEDASRAATLIGAVADDNYPNVAALAGVAQEIGPAREFDLGIAMLIDGITLRAKPKGGCR</sequence>
<dbReference type="InterPro" id="IPR001647">
    <property type="entry name" value="HTH_TetR"/>
</dbReference>
<comment type="caution">
    <text evidence="6">The sequence shown here is derived from an EMBL/GenBank/DDBJ whole genome shotgun (WGS) entry which is preliminary data.</text>
</comment>
<feature type="domain" description="HTH tetR-type" evidence="5">
    <location>
        <begin position="4"/>
        <end position="64"/>
    </location>
</feature>
<dbReference type="OrthoDB" id="329481at2"/>
<dbReference type="Pfam" id="PF02909">
    <property type="entry name" value="TetR_C_1"/>
    <property type="match status" value="1"/>
</dbReference>
<evidence type="ECO:0000256" key="1">
    <source>
        <dbReference type="ARBA" id="ARBA00023015"/>
    </source>
</evidence>
<dbReference type="AlphaFoldDB" id="A0A1S1LAE8"/>
<proteinExistence type="predicted"/>
<evidence type="ECO:0000313" key="7">
    <source>
        <dbReference type="Proteomes" id="UP000179616"/>
    </source>
</evidence>
<gene>
    <name evidence="6" type="ORF">BKG76_04515</name>
</gene>
<dbReference type="RefSeq" id="WP_070936325.1">
    <property type="nucleotide sequence ID" value="NZ_MLIK01000004.1"/>
</dbReference>
<dbReference type="Gene3D" id="1.10.357.10">
    <property type="entry name" value="Tetracycline Repressor, domain 2"/>
    <property type="match status" value="1"/>
</dbReference>
<keyword evidence="3" id="KW-0804">Transcription</keyword>
<keyword evidence="1" id="KW-0805">Transcription regulation</keyword>
<dbReference type="Gene3D" id="1.10.10.60">
    <property type="entry name" value="Homeodomain-like"/>
    <property type="match status" value="1"/>
</dbReference>
<evidence type="ECO:0000259" key="5">
    <source>
        <dbReference type="PROSITE" id="PS50977"/>
    </source>
</evidence>
<feature type="DNA-binding region" description="H-T-H motif" evidence="4">
    <location>
        <begin position="27"/>
        <end position="46"/>
    </location>
</feature>
<dbReference type="PANTHER" id="PTHR30055:SF151">
    <property type="entry name" value="TRANSCRIPTIONAL REGULATORY PROTEIN"/>
    <property type="match status" value="1"/>
</dbReference>
<dbReference type="SUPFAM" id="SSF46689">
    <property type="entry name" value="Homeodomain-like"/>
    <property type="match status" value="1"/>
</dbReference>
<name>A0A1S1LAE8_9MYCO</name>
<dbReference type="InterPro" id="IPR050109">
    <property type="entry name" value="HTH-type_TetR-like_transc_reg"/>
</dbReference>
<dbReference type="PANTHER" id="PTHR30055">
    <property type="entry name" value="HTH-TYPE TRANSCRIPTIONAL REGULATOR RUTR"/>
    <property type="match status" value="1"/>
</dbReference>
<dbReference type="STRING" id="948102.BKG76_04515"/>
<protein>
    <recommendedName>
        <fullName evidence="5">HTH tetR-type domain-containing protein</fullName>
    </recommendedName>
</protein>
<dbReference type="InterPro" id="IPR009057">
    <property type="entry name" value="Homeodomain-like_sf"/>
</dbReference>
<reference evidence="6 7" key="1">
    <citation type="submission" date="2016-10" db="EMBL/GenBank/DDBJ databases">
        <title>Evaluation of Human, Veterinary and Environmental Mycobacterium chelonae Isolates by Core Genome Phylogenomic Analysis, Targeted Gene Comparison, and Anti-microbial Susceptibility Patterns: A Tale of Mistaken Identities.</title>
        <authorList>
            <person name="Fogelson S.B."/>
            <person name="Camus A.C."/>
            <person name="Lorenz W."/>
            <person name="Vasireddy R."/>
            <person name="Vasireddy S."/>
            <person name="Smith T."/>
            <person name="Brown-Elliott B.A."/>
            <person name="Wallace R.J.Jr."/>
            <person name="Hasan N.A."/>
            <person name="Reischl U."/>
            <person name="Sanchez S."/>
        </authorList>
    </citation>
    <scope>NUCLEOTIDE SEQUENCE [LARGE SCALE GENOMIC DNA]</scope>
    <source>
        <strain evidence="6 7">1559</strain>
    </source>
</reference>
<dbReference type="InterPro" id="IPR036271">
    <property type="entry name" value="Tet_transcr_reg_TetR-rel_C_sf"/>
</dbReference>
<dbReference type="SUPFAM" id="SSF48498">
    <property type="entry name" value="Tetracyclin repressor-like, C-terminal domain"/>
    <property type="match status" value="1"/>
</dbReference>
<dbReference type="Proteomes" id="UP000179616">
    <property type="component" value="Unassembled WGS sequence"/>
</dbReference>
<dbReference type="Pfam" id="PF00440">
    <property type="entry name" value="TetR_N"/>
    <property type="match status" value="1"/>
</dbReference>
<accession>A0A1S1LAE8</accession>
<dbReference type="InterPro" id="IPR004111">
    <property type="entry name" value="Repressor_TetR_C"/>
</dbReference>
<dbReference type="GO" id="GO:0045892">
    <property type="term" value="P:negative regulation of DNA-templated transcription"/>
    <property type="evidence" value="ECO:0007669"/>
    <property type="project" value="InterPro"/>
</dbReference>
<evidence type="ECO:0000313" key="6">
    <source>
        <dbReference type="EMBL" id="OHU30969.1"/>
    </source>
</evidence>
<evidence type="ECO:0000256" key="3">
    <source>
        <dbReference type="ARBA" id="ARBA00023163"/>
    </source>
</evidence>